<accession>A0A0A9Q1T0</accession>
<evidence type="ECO:0000313" key="1">
    <source>
        <dbReference type="EMBL" id="JAD35685.1"/>
    </source>
</evidence>
<dbReference type="AlphaFoldDB" id="A0A0A9Q1T0"/>
<reference evidence="1" key="2">
    <citation type="journal article" date="2015" name="Data Brief">
        <title>Shoot transcriptome of the giant reed, Arundo donax.</title>
        <authorList>
            <person name="Barrero R.A."/>
            <person name="Guerrero F.D."/>
            <person name="Moolhuijzen P."/>
            <person name="Goolsby J.A."/>
            <person name="Tidwell J."/>
            <person name="Bellgard S.E."/>
            <person name="Bellgard M.I."/>
        </authorList>
    </citation>
    <scope>NUCLEOTIDE SEQUENCE</scope>
    <source>
        <tissue evidence="1">Shoot tissue taken approximately 20 cm above the soil surface</tissue>
    </source>
</reference>
<organism evidence="1">
    <name type="scientific">Arundo donax</name>
    <name type="common">Giant reed</name>
    <name type="synonym">Donax arundinaceus</name>
    <dbReference type="NCBI Taxonomy" id="35708"/>
    <lineage>
        <taxon>Eukaryota</taxon>
        <taxon>Viridiplantae</taxon>
        <taxon>Streptophyta</taxon>
        <taxon>Embryophyta</taxon>
        <taxon>Tracheophyta</taxon>
        <taxon>Spermatophyta</taxon>
        <taxon>Magnoliopsida</taxon>
        <taxon>Liliopsida</taxon>
        <taxon>Poales</taxon>
        <taxon>Poaceae</taxon>
        <taxon>PACMAD clade</taxon>
        <taxon>Arundinoideae</taxon>
        <taxon>Arundineae</taxon>
        <taxon>Arundo</taxon>
    </lineage>
</organism>
<reference evidence="1" key="1">
    <citation type="submission" date="2014-09" db="EMBL/GenBank/DDBJ databases">
        <authorList>
            <person name="Magalhaes I.L.F."/>
            <person name="Oliveira U."/>
            <person name="Santos F.R."/>
            <person name="Vidigal T.H.D.A."/>
            <person name="Brescovit A.D."/>
            <person name="Santos A.J."/>
        </authorList>
    </citation>
    <scope>NUCLEOTIDE SEQUENCE</scope>
    <source>
        <tissue evidence="1">Shoot tissue taken approximately 20 cm above the soil surface</tissue>
    </source>
</reference>
<name>A0A0A9Q1T0_ARUDO</name>
<sequence length="51" mass="5711">MRGLLHLARDRFHSLRFSTRTVPGTPVFSTQGSSNFNVRGVTGRKCSIVYV</sequence>
<proteinExistence type="predicted"/>
<dbReference type="EMBL" id="GBRH01262210">
    <property type="protein sequence ID" value="JAD35685.1"/>
    <property type="molecule type" value="Transcribed_RNA"/>
</dbReference>
<protein>
    <submittedName>
        <fullName evidence="1">Uncharacterized protein</fullName>
    </submittedName>
</protein>